<keyword evidence="4 11" id="KW-0662">Pyridine nucleotide biosynthesis</keyword>
<evidence type="ECO:0000259" key="12">
    <source>
        <dbReference type="Pfam" id="PF01467"/>
    </source>
</evidence>
<evidence type="ECO:0000256" key="11">
    <source>
        <dbReference type="HAMAP-Rule" id="MF_00244"/>
    </source>
</evidence>
<dbReference type="PANTHER" id="PTHR39321:SF3">
    <property type="entry name" value="PHOSPHOPANTETHEINE ADENYLYLTRANSFERASE"/>
    <property type="match status" value="1"/>
</dbReference>
<evidence type="ECO:0000256" key="8">
    <source>
        <dbReference type="ARBA" id="ARBA00022840"/>
    </source>
</evidence>
<dbReference type="InterPro" id="IPR005248">
    <property type="entry name" value="NadD/NMNAT"/>
</dbReference>
<reference evidence="13 14" key="1">
    <citation type="submission" date="2006-02" db="EMBL/GenBank/DDBJ databases">
        <authorList>
            <person name="Pinhassi J."/>
            <person name="Pedros-Alio C."/>
            <person name="Ferriera S."/>
            <person name="Johnson J."/>
            <person name="Kravitz S."/>
            <person name="Halpern A."/>
            <person name="Remington K."/>
            <person name="Beeson K."/>
            <person name="Tran B."/>
            <person name="Rogers Y.-H."/>
            <person name="Friedman R."/>
            <person name="Venter J.C."/>
        </authorList>
    </citation>
    <scope>NUCLEOTIDE SEQUENCE [LARGE SCALE GENOMIC DNA]</scope>
    <source>
        <strain evidence="13 14">MED297</strain>
    </source>
</reference>
<dbReference type="GO" id="GO:0005524">
    <property type="term" value="F:ATP binding"/>
    <property type="evidence" value="ECO:0007669"/>
    <property type="project" value="UniProtKB-KW"/>
</dbReference>
<keyword evidence="7 11" id="KW-0547">Nucleotide-binding</keyword>
<dbReference type="InterPro" id="IPR014729">
    <property type="entry name" value="Rossmann-like_a/b/a_fold"/>
</dbReference>
<keyword evidence="9 11" id="KW-0520">NAD</keyword>
<evidence type="ECO:0000256" key="6">
    <source>
        <dbReference type="ARBA" id="ARBA00022695"/>
    </source>
</evidence>
<dbReference type="Gene3D" id="3.40.50.620">
    <property type="entry name" value="HUPs"/>
    <property type="match status" value="1"/>
</dbReference>
<comment type="catalytic activity">
    <reaction evidence="10 11">
        <text>nicotinate beta-D-ribonucleotide + ATP + H(+) = deamido-NAD(+) + diphosphate</text>
        <dbReference type="Rhea" id="RHEA:22860"/>
        <dbReference type="ChEBI" id="CHEBI:15378"/>
        <dbReference type="ChEBI" id="CHEBI:30616"/>
        <dbReference type="ChEBI" id="CHEBI:33019"/>
        <dbReference type="ChEBI" id="CHEBI:57502"/>
        <dbReference type="ChEBI" id="CHEBI:58437"/>
        <dbReference type="EC" id="2.7.7.18"/>
    </reaction>
</comment>
<proteinExistence type="inferred from homology"/>
<comment type="caution">
    <text evidence="13">The sequence shown here is derived from an EMBL/GenBank/DDBJ whole genome shotgun (WGS) entry which is preliminary data.</text>
</comment>
<evidence type="ECO:0000256" key="4">
    <source>
        <dbReference type="ARBA" id="ARBA00022642"/>
    </source>
</evidence>
<comment type="similarity">
    <text evidence="3 11">Belongs to the NadD family.</text>
</comment>
<evidence type="ECO:0000256" key="1">
    <source>
        <dbReference type="ARBA" id="ARBA00002324"/>
    </source>
</evidence>
<dbReference type="CDD" id="cd02165">
    <property type="entry name" value="NMNAT"/>
    <property type="match status" value="1"/>
</dbReference>
<dbReference type="NCBIfam" id="TIGR00482">
    <property type="entry name" value="nicotinate (nicotinamide) nucleotide adenylyltransferase"/>
    <property type="match status" value="1"/>
</dbReference>
<evidence type="ECO:0000256" key="7">
    <source>
        <dbReference type="ARBA" id="ARBA00022741"/>
    </source>
</evidence>
<dbReference type="SUPFAM" id="SSF52374">
    <property type="entry name" value="Nucleotidylyl transferase"/>
    <property type="match status" value="1"/>
</dbReference>
<dbReference type="InterPro" id="IPR004821">
    <property type="entry name" value="Cyt_trans-like"/>
</dbReference>
<evidence type="ECO:0000313" key="14">
    <source>
        <dbReference type="Proteomes" id="UP000005953"/>
    </source>
</evidence>
<dbReference type="PANTHER" id="PTHR39321">
    <property type="entry name" value="NICOTINATE-NUCLEOTIDE ADENYLYLTRANSFERASE-RELATED"/>
    <property type="match status" value="1"/>
</dbReference>
<keyword evidence="14" id="KW-1185">Reference proteome</keyword>
<comment type="pathway">
    <text evidence="2 11">Cofactor biosynthesis; NAD(+) biosynthesis; deamido-NAD(+) from nicotinate D-ribonucleotide: step 1/1.</text>
</comment>
<dbReference type="STRING" id="314283.MED297_03370"/>
<dbReference type="Proteomes" id="UP000005953">
    <property type="component" value="Unassembled WGS sequence"/>
</dbReference>
<protein>
    <recommendedName>
        <fullName evidence="11">Probable nicotinate-nucleotide adenylyltransferase</fullName>
        <ecNumber evidence="11">2.7.7.18</ecNumber>
    </recommendedName>
    <alternativeName>
        <fullName evidence="11">Deamido-NAD(+) diphosphorylase</fullName>
    </alternativeName>
    <alternativeName>
        <fullName evidence="11">Deamido-NAD(+) pyrophosphorylase</fullName>
    </alternativeName>
    <alternativeName>
        <fullName evidence="11">Nicotinate mononucleotide adenylyltransferase</fullName>
        <shortName evidence="11">NaMN adenylyltransferase</shortName>
    </alternativeName>
</protein>
<dbReference type="EC" id="2.7.7.18" evidence="11"/>
<keyword evidence="6 11" id="KW-0548">Nucleotidyltransferase</keyword>
<comment type="function">
    <text evidence="1 11">Catalyzes the reversible adenylation of nicotinate mononucleotide (NaMN) to nicotinic acid adenine dinucleotide (NaAD).</text>
</comment>
<evidence type="ECO:0000313" key="13">
    <source>
        <dbReference type="EMBL" id="EAR07269.1"/>
    </source>
</evidence>
<dbReference type="EMBL" id="AAOE01000051">
    <property type="protein sequence ID" value="EAR07269.1"/>
    <property type="molecule type" value="Genomic_DNA"/>
</dbReference>
<evidence type="ECO:0000256" key="3">
    <source>
        <dbReference type="ARBA" id="ARBA00009014"/>
    </source>
</evidence>
<dbReference type="HAMAP" id="MF_00244">
    <property type="entry name" value="NaMN_adenylyltr"/>
    <property type="match status" value="1"/>
</dbReference>
<dbReference type="GO" id="GO:0004515">
    <property type="term" value="F:nicotinate-nucleotide adenylyltransferase activity"/>
    <property type="evidence" value="ECO:0007669"/>
    <property type="project" value="UniProtKB-UniRule"/>
</dbReference>
<organism evidence="13 14">
    <name type="scientific">Reinekea blandensis MED297</name>
    <dbReference type="NCBI Taxonomy" id="314283"/>
    <lineage>
        <taxon>Bacteria</taxon>
        <taxon>Pseudomonadati</taxon>
        <taxon>Pseudomonadota</taxon>
        <taxon>Gammaproteobacteria</taxon>
        <taxon>Oceanospirillales</taxon>
        <taxon>Saccharospirillaceae</taxon>
        <taxon>Reinekea</taxon>
    </lineage>
</organism>
<dbReference type="NCBIfam" id="TIGR00125">
    <property type="entry name" value="cyt_tran_rel"/>
    <property type="match status" value="1"/>
</dbReference>
<dbReference type="HOGENOM" id="CLU_069765_0_0_6"/>
<evidence type="ECO:0000256" key="9">
    <source>
        <dbReference type="ARBA" id="ARBA00023027"/>
    </source>
</evidence>
<keyword evidence="5 11" id="KW-0808">Transferase</keyword>
<dbReference type="AlphaFoldDB" id="A4BKT1"/>
<evidence type="ECO:0000256" key="5">
    <source>
        <dbReference type="ARBA" id="ARBA00022679"/>
    </source>
</evidence>
<dbReference type="UniPathway" id="UPA00253">
    <property type="reaction ID" value="UER00332"/>
</dbReference>
<name>A4BKT1_9GAMM</name>
<accession>A4BKT1</accession>
<sequence>MARFVNPDIRVVYGGTFDPFHLAHEAVCNTILEQTEVTELRLIPCAQPALKDAATVPAEARLAMLKLWQSSHPQAGRIVVDDQEIRRQGVSYTSDTIARLQSEDNQGTWLFALGTDAWNSLPKWHHAVTLMETLSFWVFQRQGEALVTVHPGVQRVDDFESLIGQTSQFYVDGRVDIKLASSQLRQSGQACLRQQTPKVISDYIDSHGLYQNRS</sequence>
<evidence type="ECO:0000256" key="10">
    <source>
        <dbReference type="ARBA" id="ARBA00048721"/>
    </source>
</evidence>
<feature type="domain" description="Cytidyltransferase-like" evidence="12">
    <location>
        <begin position="12"/>
        <end position="151"/>
    </location>
</feature>
<dbReference type="GO" id="GO:0009435">
    <property type="term" value="P:NAD+ biosynthetic process"/>
    <property type="evidence" value="ECO:0007669"/>
    <property type="project" value="UniProtKB-UniRule"/>
</dbReference>
<gene>
    <name evidence="11 13" type="primary">nadD</name>
    <name evidence="13" type="ORF">MED297_03370</name>
</gene>
<keyword evidence="8 11" id="KW-0067">ATP-binding</keyword>
<dbReference type="Pfam" id="PF01467">
    <property type="entry name" value="CTP_transf_like"/>
    <property type="match status" value="1"/>
</dbReference>
<evidence type="ECO:0000256" key="2">
    <source>
        <dbReference type="ARBA" id="ARBA00005019"/>
    </source>
</evidence>